<gene>
    <name evidence="2" type="ORF">EVAR_73571_1</name>
</gene>
<organism evidence="2 3">
    <name type="scientific">Eumeta variegata</name>
    <name type="common">Bagworm moth</name>
    <name type="synonym">Eumeta japonica</name>
    <dbReference type="NCBI Taxonomy" id="151549"/>
    <lineage>
        <taxon>Eukaryota</taxon>
        <taxon>Metazoa</taxon>
        <taxon>Ecdysozoa</taxon>
        <taxon>Arthropoda</taxon>
        <taxon>Hexapoda</taxon>
        <taxon>Insecta</taxon>
        <taxon>Pterygota</taxon>
        <taxon>Neoptera</taxon>
        <taxon>Endopterygota</taxon>
        <taxon>Lepidoptera</taxon>
        <taxon>Glossata</taxon>
        <taxon>Ditrysia</taxon>
        <taxon>Tineoidea</taxon>
        <taxon>Psychidae</taxon>
        <taxon>Oiketicinae</taxon>
        <taxon>Eumeta</taxon>
    </lineage>
</organism>
<feature type="compositionally biased region" description="Basic residues" evidence="1">
    <location>
        <begin position="33"/>
        <end position="42"/>
    </location>
</feature>
<feature type="compositionally biased region" description="Basic and acidic residues" evidence="1">
    <location>
        <begin position="19"/>
        <end position="30"/>
    </location>
</feature>
<dbReference type="EMBL" id="BGZK01011501">
    <property type="protein sequence ID" value="GBP07113.1"/>
    <property type="molecule type" value="Genomic_DNA"/>
</dbReference>
<feature type="region of interest" description="Disordered" evidence="1">
    <location>
        <begin position="18"/>
        <end position="66"/>
    </location>
</feature>
<reference evidence="2 3" key="1">
    <citation type="journal article" date="2019" name="Commun. Biol.">
        <title>The bagworm genome reveals a unique fibroin gene that provides high tensile strength.</title>
        <authorList>
            <person name="Kono N."/>
            <person name="Nakamura H."/>
            <person name="Ohtoshi R."/>
            <person name="Tomita M."/>
            <person name="Numata K."/>
            <person name="Arakawa K."/>
        </authorList>
    </citation>
    <scope>NUCLEOTIDE SEQUENCE [LARGE SCALE GENOMIC DNA]</scope>
</reference>
<feature type="compositionally biased region" description="Low complexity" evidence="1">
    <location>
        <begin position="47"/>
        <end position="59"/>
    </location>
</feature>
<accession>A0A4C1SXY1</accession>
<sequence>PWLWLKKKRIHKNVILYHPPDHIPDLDSPRSRSPLKKDKRTKLIRESSTGTASASSQSSLEGDYETNTGAAADAASAAAAYMGPDDQVNIF</sequence>
<comment type="caution">
    <text evidence="2">The sequence shown here is derived from an EMBL/GenBank/DDBJ whole genome shotgun (WGS) entry which is preliminary data.</text>
</comment>
<dbReference type="Proteomes" id="UP000299102">
    <property type="component" value="Unassembled WGS sequence"/>
</dbReference>
<dbReference type="AlphaFoldDB" id="A0A4C1SXY1"/>
<evidence type="ECO:0000313" key="2">
    <source>
        <dbReference type="EMBL" id="GBP07113.1"/>
    </source>
</evidence>
<protein>
    <submittedName>
        <fullName evidence="2">Uncharacterized protein</fullName>
    </submittedName>
</protein>
<proteinExistence type="predicted"/>
<keyword evidence="3" id="KW-1185">Reference proteome</keyword>
<evidence type="ECO:0000313" key="3">
    <source>
        <dbReference type="Proteomes" id="UP000299102"/>
    </source>
</evidence>
<name>A0A4C1SXY1_EUMVA</name>
<feature type="non-terminal residue" evidence="2">
    <location>
        <position position="1"/>
    </location>
</feature>
<evidence type="ECO:0000256" key="1">
    <source>
        <dbReference type="SAM" id="MobiDB-lite"/>
    </source>
</evidence>